<reference evidence="2 3" key="1">
    <citation type="submission" date="2019-12" db="EMBL/GenBank/DDBJ databases">
        <title>Nocardia sp. nov. ET3-3 isolated from soil.</title>
        <authorList>
            <person name="Kanchanasin P."/>
            <person name="Tanasupawat S."/>
            <person name="Yuki M."/>
            <person name="Kudo T."/>
        </authorList>
    </citation>
    <scope>NUCLEOTIDE SEQUENCE [LARGE SCALE GENOMIC DNA]</scope>
    <source>
        <strain evidence="2 3">ET3-3</strain>
    </source>
</reference>
<feature type="signal peptide" evidence="1">
    <location>
        <begin position="1"/>
        <end position="30"/>
    </location>
</feature>
<keyword evidence="1" id="KW-0732">Signal</keyword>
<keyword evidence="3" id="KW-1185">Reference proteome</keyword>
<name>A0A7K1V6Y2_9NOCA</name>
<comment type="caution">
    <text evidence="2">The sequence shown here is derived from an EMBL/GenBank/DDBJ whole genome shotgun (WGS) entry which is preliminary data.</text>
</comment>
<sequence>MIDMLRKINRVLMVAALAAAPVVTAGMASAQTATPVQTSTSTIVKDDHGWWRHHCRDMHEWWQPRCQHHDRDHHWDHRR</sequence>
<evidence type="ECO:0000256" key="1">
    <source>
        <dbReference type="SAM" id="SignalP"/>
    </source>
</evidence>
<evidence type="ECO:0000313" key="3">
    <source>
        <dbReference type="Proteomes" id="UP000466794"/>
    </source>
</evidence>
<dbReference type="EMBL" id="WRPP01000008">
    <property type="protein sequence ID" value="MVU82229.1"/>
    <property type="molecule type" value="Genomic_DNA"/>
</dbReference>
<gene>
    <name evidence="2" type="ORF">GPX89_33960</name>
</gene>
<organism evidence="2 3">
    <name type="scientific">Nocardia terrae</name>
    <dbReference type="NCBI Taxonomy" id="2675851"/>
    <lineage>
        <taxon>Bacteria</taxon>
        <taxon>Bacillati</taxon>
        <taxon>Actinomycetota</taxon>
        <taxon>Actinomycetes</taxon>
        <taxon>Mycobacteriales</taxon>
        <taxon>Nocardiaceae</taxon>
        <taxon>Nocardia</taxon>
    </lineage>
</organism>
<feature type="chain" id="PRO_5029866584" evidence="1">
    <location>
        <begin position="31"/>
        <end position="79"/>
    </location>
</feature>
<proteinExistence type="predicted"/>
<dbReference type="RefSeq" id="WP_157391805.1">
    <property type="nucleotide sequence ID" value="NZ_WRPP01000008.1"/>
</dbReference>
<evidence type="ECO:0000313" key="2">
    <source>
        <dbReference type="EMBL" id="MVU82229.1"/>
    </source>
</evidence>
<accession>A0A7K1V6Y2</accession>
<protein>
    <submittedName>
        <fullName evidence="2">Uncharacterized protein</fullName>
    </submittedName>
</protein>
<dbReference type="Proteomes" id="UP000466794">
    <property type="component" value="Unassembled WGS sequence"/>
</dbReference>
<dbReference type="AlphaFoldDB" id="A0A7K1V6Y2"/>